<sequence length="451" mass="51492">MHMNPSRRKFIRNVSAGTSGVILMPHILSSCARNINDRILVAHIGVGSRGQSTMMNYFVPLETSLSVATCDPFEQRRNASADHIRGQYRERGVKAPKCKPYLHFEEILERDDIDAVHISTPDHWHVPLAIKAARAGKHIYLEKPLGLSYPNYKILEKEMKANNVRFHYGTQQRTMKHMQRGIEMIKEGFIGEIERVEAWAPGYNPVESPKCMESPVPDDFDYDLWTGPAPLNPYCPDRVTNNSSWFQWDYSIGFLAGWGAHPLDVAVWALKDKLKGVYTCEGVGEYWKPGGIYNNIRSWDVRYEYDSGIQLHFFDTDFATTNDLLHYRKVKEGNGTTFYGSRGWISLSRNSAESDIPEVDRKLNDFPKSDGGKISSEENTMGQYFVDVVTDKIPEICPLDEAIISDCISHLANMAIRTGRKITWDPVKGEVTDDPEANKWFVRDMREPYII</sequence>
<proteinExistence type="predicted"/>
<dbReference type="SUPFAM" id="SSF55347">
    <property type="entry name" value="Glyceraldehyde-3-phosphate dehydrogenase-like, C-terminal domain"/>
    <property type="match status" value="1"/>
</dbReference>
<dbReference type="Proteomes" id="UP000266441">
    <property type="component" value="Unassembled WGS sequence"/>
</dbReference>
<reference evidence="3 4" key="1">
    <citation type="journal article" date="2015" name="Int. J. Syst. Evol. Microbiol.">
        <title>Mariniphaga sediminis sp. nov., isolated from coastal sediment.</title>
        <authorList>
            <person name="Wang F.Q."/>
            <person name="Shen Q.Y."/>
            <person name="Chen G.J."/>
            <person name="Du Z.J."/>
        </authorList>
    </citation>
    <scope>NUCLEOTIDE SEQUENCE [LARGE SCALE GENOMIC DNA]</scope>
    <source>
        <strain evidence="3 4">SY21</strain>
    </source>
</reference>
<protein>
    <submittedName>
        <fullName evidence="3">Gfo/Idh/MocA family oxidoreductase</fullName>
    </submittedName>
</protein>
<comment type="caution">
    <text evidence="3">The sequence shown here is derived from an EMBL/GenBank/DDBJ whole genome shotgun (WGS) entry which is preliminary data.</text>
</comment>
<dbReference type="InterPro" id="IPR043906">
    <property type="entry name" value="Gfo/Idh/MocA_OxRdtase_bact_C"/>
</dbReference>
<dbReference type="OrthoDB" id="9795543at2"/>
<dbReference type="PROSITE" id="PS51257">
    <property type="entry name" value="PROKAR_LIPOPROTEIN"/>
    <property type="match status" value="1"/>
</dbReference>
<evidence type="ECO:0000313" key="4">
    <source>
        <dbReference type="Proteomes" id="UP000266441"/>
    </source>
</evidence>
<dbReference type="Gene3D" id="3.30.360.10">
    <property type="entry name" value="Dihydrodipicolinate Reductase, domain 2"/>
    <property type="match status" value="1"/>
</dbReference>
<accession>A0A399CU75</accession>
<keyword evidence="4" id="KW-1185">Reference proteome</keyword>
<gene>
    <name evidence="3" type="ORF">D1164_20625</name>
</gene>
<dbReference type="InterPro" id="IPR000683">
    <property type="entry name" value="Gfo/Idh/MocA-like_OxRdtase_N"/>
</dbReference>
<dbReference type="EMBL" id="QWET01000023">
    <property type="protein sequence ID" value="RIH63259.1"/>
    <property type="molecule type" value="Genomic_DNA"/>
</dbReference>
<dbReference type="Gene3D" id="3.40.50.720">
    <property type="entry name" value="NAD(P)-binding Rossmann-like Domain"/>
    <property type="match status" value="1"/>
</dbReference>
<dbReference type="Pfam" id="PF19051">
    <property type="entry name" value="GFO_IDH_MocA_C2"/>
    <property type="match status" value="1"/>
</dbReference>
<feature type="domain" description="Gfo/Idh/MocA-like oxidoreductase bacterial type C-terminal" evidence="2">
    <location>
        <begin position="211"/>
        <end position="450"/>
    </location>
</feature>
<dbReference type="InterPro" id="IPR036291">
    <property type="entry name" value="NAD(P)-bd_dom_sf"/>
</dbReference>
<dbReference type="InterPro" id="IPR050463">
    <property type="entry name" value="Gfo/Idh/MocA_oxidrdct_glycsds"/>
</dbReference>
<evidence type="ECO:0000259" key="1">
    <source>
        <dbReference type="Pfam" id="PF01408"/>
    </source>
</evidence>
<name>A0A399CU75_9BACT</name>
<organism evidence="3 4">
    <name type="scientific">Mariniphaga sediminis</name>
    <dbReference type="NCBI Taxonomy" id="1628158"/>
    <lineage>
        <taxon>Bacteria</taxon>
        <taxon>Pseudomonadati</taxon>
        <taxon>Bacteroidota</taxon>
        <taxon>Bacteroidia</taxon>
        <taxon>Marinilabiliales</taxon>
        <taxon>Prolixibacteraceae</taxon>
        <taxon>Mariniphaga</taxon>
    </lineage>
</organism>
<evidence type="ECO:0000259" key="2">
    <source>
        <dbReference type="Pfam" id="PF19051"/>
    </source>
</evidence>
<dbReference type="GO" id="GO:0000166">
    <property type="term" value="F:nucleotide binding"/>
    <property type="evidence" value="ECO:0007669"/>
    <property type="project" value="InterPro"/>
</dbReference>
<dbReference type="SUPFAM" id="SSF51735">
    <property type="entry name" value="NAD(P)-binding Rossmann-fold domains"/>
    <property type="match status" value="1"/>
</dbReference>
<dbReference type="Pfam" id="PF01408">
    <property type="entry name" value="GFO_IDH_MocA"/>
    <property type="match status" value="1"/>
</dbReference>
<feature type="domain" description="Gfo/Idh/MocA-like oxidoreductase N-terminal" evidence="1">
    <location>
        <begin position="41"/>
        <end position="169"/>
    </location>
</feature>
<dbReference type="AlphaFoldDB" id="A0A399CU75"/>
<dbReference type="PANTHER" id="PTHR43818:SF5">
    <property type="entry name" value="OXIDOREDUCTASE FAMILY PROTEIN"/>
    <property type="match status" value="1"/>
</dbReference>
<dbReference type="PANTHER" id="PTHR43818">
    <property type="entry name" value="BCDNA.GH03377"/>
    <property type="match status" value="1"/>
</dbReference>
<evidence type="ECO:0000313" key="3">
    <source>
        <dbReference type="EMBL" id="RIH63259.1"/>
    </source>
</evidence>
<dbReference type="RefSeq" id="WP_119351800.1">
    <property type="nucleotide sequence ID" value="NZ_QWET01000023.1"/>
</dbReference>